<evidence type="ECO:0000313" key="1">
    <source>
        <dbReference type="EMBL" id="MDN2481247.1"/>
    </source>
</evidence>
<dbReference type="InterPro" id="IPR024044">
    <property type="entry name" value="NifT/FixU_barrel-like_dom_sf"/>
</dbReference>
<organism evidence="1 2">
    <name type="scientific">Vibrio agarivorans</name>
    <dbReference type="NCBI Taxonomy" id="153622"/>
    <lineage>
        <taxon>Bacteria</taxon>
        <taxon>Pseudomonadati</taxon>
        <taxon>Pseudomonadota</taxon>
        <taxon>Gammaproteobacteria</taxon>
        <taxon>Vibrionales</taxon>
        <taxon>Vibrionaceae</taxon>
        <taxon>Vibrio</taxon>
    </lineage>
</organism>
<dbReference type="Pfam" id="PF06988">
    <property type="entry name" value="NifT"/>
    <property type="match status" value="1"/>
</dbReference>
<gene>
    <name evidence="1" type="primary">nifT</name>
    <name evidence="1" type="ORF">QWJ08_07545</name>
</gene>
<dbReference type="Gene3D" id="2.40.50.240">
    <property type="entry name" value="NifT/FixU-like"/>
    <property type="match status" value="1"/>
</dbReference>
<dbReference type="SUPFAM" id="SSF159203">
    <property type="entry name" value="NifT/FixU-like"/>
    <property type="match status" value="1"/>
</dbReference>
<sequence>MANVMIQYTEQGVLSLYLAKKDLEEHVTKLEFDLDDKWGGEIELANGAIYFIDPMDQRPKLPISIRAKRLRAA</sequence>
<evidence type="ECO:0000313" key="2">
    <source>
        <dbReference type="Proteomes" id="UP001169719"/>
    </source>
</evidence>
<accession>A0ABT7XZT7</accession>
<dbReference type="InterPro" id="IPR009727">
    <property type="entry name" value="NifT"/>
</dbReference>
<dbReference type="RefSeq" id="WP_289961381.1">
    <property type="nucleotide sequence ID" value="NZ_JAUEOZ010000001.1"/>
</dbReference>
<comment type="caution">
    <text evidence="1">The sequence shown here is derived from an EMBL/GenBank/DDBJ whole genome shotgun (WGS) entry which is preliminary data.</text>
</comment>
<keyword evidence="2" id="KW-1185">Reference proteome</keyword>
<reference evidence="1" key="1">
    <citation type="submission" date="2024-05" db="EMBL/GenBank/DDBJ databases">
        <title>Genome Sequences of Four Agar- Degrading Marine Bacteria.</title>
        <authorList>
            <person name="Phillips E.K."/>
            <person name="Shaffer J.C."/>
            <person name="Henson M.W."/>
            <person name="Temperton B."/>
            <person name="Thrash C.J."/>
            <person name="Martin M.O."/>
        </authorList>
    </citation>
    <scope>NUCLEOTIDE SEQUENCE</scope>
    <source>
        <strain evidence="1">EKP203</strain>
    </source>
</reference>
<protein>
    <submittedName>
        <fullName evidence="1">Nitrogen fixation protein NifT</fullName>
    </submittedName>
</protein>
<name>A0ABT7XZT7_9VIBR</name>
<dbReference type="EMBL" id="JAUEOZ010000001">
    <property type="protein sequence ID" value="MDN2481247.1"/>
    <property type="molecule type" value="Genomic_DNA"/>
</dbReference>
<proteinExistence type="predicted"/>
<dbReference type="Proteomes" id="UP001169719">
    <property type="component" value="Unassembled WGS sequence"/>
</dbReference>
<dbReference type="NCBIfam" id="TIGR02934">
    <property type="entry name" value="nifT_nitrog"/>
    <property type="match status" value="1"/>
</dbReference>